<evidence type="ECO:0000313" key="2">
    <source>
        <dbReference type="Proteomes" id="UP000461880"/>
    </source>
</evidence>
<comment type="caution">
    <text evidence="1">The sequence shown here is derived from an EMBL/GenBank/DDBJ whole genome shotgun (WGS) entry which is preliminary data.</text>
</comment>
<dbReference type="EMBL" id="VUMN01000018">
    <property type="protein sequence ID" value="MSS58889.1"/>
    <property type="molecule type" value="Genomic_DNA"/>
</dbReference>
<dbReference type="Gene3D" id="1.10.3680.10">
    <property type="entry name" value="TerB-like"/>
    <property type="match status" value="1"/>
</dbReference>
<reference evidence="1 2" key="1">
    <citation type="submission" date="2019-08" db="EMBL/GenBank/DDBJ databases">
        <title>In-depth cultivation of the pig gut microbiome towards novel bacterial diversity and tailored functional studies.</title>
        <authorList>
            <person name="Wylensek D."/>
            <person name="Hitch T.C.A."/>
            <person name="Clavel T."/>
        </authorList>
    </citation>
    <scope>NUCLEOTIDE SEQUENCE [LARGE SCALE GENOMIC DNA]</scope>
    <source>
        <strain evidence="1 2">Oil+RF-744-GAM-WT-6</strain>
    </source>
</reference>
<name>A0A7X2NSS6_9FIRM</name>
<dbReference type="RefSeq" id="WP_154504882.1">
    <property type="nucleotide sequence ID" value="NZ_JAQXPC010000081.1"/>
</dbReference>
<dbReference type="InterPro" id="IPR029024">
    <property type="entry name" value="TerB-like"/>
</dbReference>
<evidence type="ECO:0000313" key="1">
    <source>
        <dbReference type="EMBL" id="MSS58889.1"/>
    </source>
</evidence>
<dbReference type="SUPFAM" id="SSF158682">
    <property type="entry name" value="TerB-like"/>
    <property type="match status" value="1"/>
</dbReference>
<accession>A0A7X2NSS6</accession>
<gene>
    <name evidence="1" type="ORF">FYJ51_08210</name>
</gene>
<dbReference type="Proteomes" id="UP000461880">
    <property type="component" value="Unassembled WGS sequence"/>
</dbReference>
<keyword evidence="2" id="KW-1185">Reference proteome</keyword>
<protein>
    <recommendedName>
        <fullName evidence="3">Co-chaperone DjlA N-terminal domain-containing protein</fullName>
    </recommendedName>
</protein>
<dbReference type="AlphaFoldDB" id="A0A7X2NSS6"/>
<organism evidence="1 2">
    <name type="scientific">Stecheria intestinalis</name>
    <dbReference type="NCBI Taxonomy" id="2606630"/>
    <lineage>
        <taxon>Bacteria</taxon>
        <taxon>Bacillati</taxon>
        <taxon>Bacillota</taxon>
        <taxon>Erysipelotrichia</taxon>
        <taxon>Erysipelotrichales</taxon>
        <taxon>Erysipelotrichaceae</taxon>
        <taxon>Stecheria</taxon>
    </lineage>
</organism>
<sequence length="136" mass="15694">MDDQEKRAYAEAILYAANRETGVSSSEFDYFEDFCRKQQMSGEEMREISAEITEGSRTLSEILCSIQNPESQRRLLYDLACMCDTDAGISETELQFLNEVSQMLKIDERTSKEIIRIAQALTMLERQRDRLISGEE</sequence>
<proteinExistence type="predicted"/>
<evidence type="ECO:0008006" key="3">
    <source>
        <dbReference type="Google" id="ProtNLM"/>
    </source>
</evidence>